<name>A0A0K1PDN6_9BACT</name>
<proteinExistence type="inferred from homology"/>
<dbReference type="RefSeq" id="WP_240475282.1">
    <property type="nucleotide sequence ID" value="NZ_CP012332.1"/>
</dbReference>
<protein>
    <submittedName>
        <fullName evidence="6">Type II/IV secretion system secretin RcpA/CpaC, associated with Flp pilus assembly</fullName>
    </submittedName>
</protein>
<feature type="domain" description="Type II/III secretion system secretin-like" evidence="3">
    <location>
        <begin position="293"/>
        <end position="449"/>
    </location>
</feature>
<feature type="domain" description="BON" evidence="4">
    <location>
        <begin position="164"/>
        <end position="221"/>
    </location>
</feature>
<dbReference type="Proteomes" id="UP000055590">
    <property type="component" value="Chromosome"/>
</dbReference>
<evidence type="ECO:0000259" key="3">
    <source>
        <dbReference type="Pfam" id="PF00263"/>
    </source>
</evidence>
<evidence type="ECO:0000256" key="1">
    <source>
        <dbReference type="RuleBase" id="RU004003"/>
    </source>
</evidence>
<keyword evidence="2" id="KW-0732">Signal</keyword>
<dbReference type="InterPro" id="IPR032789">
    <property type="entry name" value="T2SS-T3SS_pil_N"/>
</dbReference>
<dbReference type="Pfam" id="PF04972">
    <property type="entry name" value="BON"/>
    <property type="match status" value="1"/>
</dbReference>
<dbReference type="AlphaFoldDB" id="A0A0K1PDN6"/>
<dbReference type="KEGG" id="vin:AKJ08_1913"/>
<sequence>MSSPLARIALVLCLLAPAAGALAAEQTLHLGVGTQKVLSVPGGVSRIAVGDPNVADVKPLGSSQMLILGGQVGRTTLLVWRSNGTRDSYNIVVRSVSVDETADEVRRLLGDVEGIVVHAVGDRVLLDGEALTADDFRRAEEVVAVYPTARSFVKLSPEARRQVAGRLNDAFVQHGLRGASAQVVGSTIFLEGSVESEPDLRKAELIAKAYGEKVENMLTVGVKRMVLSEVQFVEVRSSQLLNFGLRLPTDVSAEVDVAAVGTSGLPGLTDATGTLATSLVANAQGSLRLALDQGDGRLLARPTLVCASGDQAEFLAGGEVPVPLITQSSATVVYHKYGIILRIRPTADRFGNVRTEIEAEVSEIDRSVAVSVGGTVAVPGFRSRSVKTNVTVRNGETIVLSGVFSRDQQKVVSKVPGLGSVPIIGELFKQRTIDDVERELVIFVTPTVVNPASQQVQRMIEDGQDSYRKAESDVKLQLLD</sequence>
<dbReference type="InterPro" id="IPR001775">
    <property type="entry name" value="GspD/PilQ"/>
</dbReference>
<gene>
    <name evidence="6" type="ORF">AKJ08_1913</name>
</gene>
<dbReference type="GO" id="GO:0015627">
    <property type="term" value="C:type II protein secretion system complex"/>
    <property type="evidence" value="ECO:0007669"/>
    <property type="project" value="TreeGrafter"/>
</dbReference>
<organism evidence="6 7">
    <name type="scientific">Vulgatibacter incomptus</name>
    <dbReference type="NCBI Taxonomy" id="1391653"/>
    <lineage>
        <taxon>Bacteria</taxon>
        <taxon>Pseudomonadati</taxon>
        <taxon>Myxococcota</taxon>
        <taxon>Myxococcia</taxon>
        <taxon>Myxococcales</taxon>
        <taxon>Cystobacterineae</taxon>
        <taxon>Vulgatibacteraceae</taxon>
        <taxon>Vulgatibacter</taxon>
    </lineage>
</organism>
<dbReference type="InterPro" id="IPR004846">
    <property type="entry name" value="T2SS/T3SS_dom"/>
</dbReference>
<evidence type="ECO:0000259" key="5">
    <source>
        <dbReference type="Pfam" id="PF13629"/>
    </source>
</evidence>
<dbReference type="PANTHER" id="PTHR30332">
    <property type="entry name" value="PROBABLE GENERAL SECRETION PATHWAY PROTEIN D"/>
    <property type="match status" value="1"/>
</dbReference>
<feature type="chain" id="PRO_5005465659" evidence="2">
    <location>
        <begin position="24"/>
        <end position="480"/>
    </location>
</feature>
<evidence type="ECO:0000313" key="7">
    <source>
        <dbReference type="Proteomes" id="UP000055590"/>
    </source>
</evidence>
<dbReference type="EMBL" id="CP012332">
    <property type="protein sequence ID" value="AKU91526.1"/>
    <property type="molecule type" value="Genomic_DNA"/>
</dbReference>
<feature type="domain" description="Pilus formation protein N-terminal" evidence="5">
    <location>
        <begin position="25"/>
        <end position="93"/>
    </location>
</feature>
<evidence type="ECO:0000256" key="2">
    <source>
        <dbReference type="SAM" id="SignalP"/>
    </source>
</evidence>
<dbReference type="GO" id="GO:0009306">
    <property type="term" value="P:protein secretion"/>
    <property type="evidence" value="ECO:0007669"/>
    <property type="project" value="InterPro"/>
</dbReference>
<comment type="similarity">
    <text evidence="1">Belongs to the bacterial secretin family.</text>
</comment>
<dbReference type="PANTHER" id="PTHR30332:SF17">
    <property type="entry name" value="TYPE IV PILIATION SYSTEM PROTEIN DR_0774-RELATED"/>
    <property type="match status" value="1"/>
</dbReference>
<dbReference type="PRINTS" id="PR00811">
    <property type="entry name" value="BCTERIALGSPD"/>
</dbReference>
<feature type="signal peptide" evidence="2">
    <location>
        <begin position="1"/>
        <end position="23"/>
    </location>
</feature>
<accession>A0A0K1PDN6</accession>
<dbReference type="InterPro" id="IPR007055">
    <property type="entry name" value="BON_dom"/>
</dbReference>
<keyword evidence="7" id="KW-1185">Reference proteome</keyword>
<dbReference type="InterPro" id="IPR050810">
    <property type="entry name" value="Bact_Secretion_Sys_Channel"/>
</dbReference>
<dbReference type="STRING" id="1391653.AKJ08_1913"/>
<dbReference type="PATRIC" id="fig|1391653.3.peg.2003"/>
<reference evidence="6 7" key="1">
    <citation type="submission" date="2015-08" db="EMBL/GenBank/DDBJ databases">
        <authorList>
            <person name="Babu N.S."/>
            <person name="Beckwith C.J."/>
            <person name="Beseler K.G."/>
            <person name="Brison A."/>
            <person name="Carone J.V."/>
            <person name="Caskin T.P."/>
            <person name="Diamond M."/>
            <person name="Durham M.E."/>
            <person name="Foxe J.M."/>
            <person name="Go M."/>
            <person name="Henderson B.A."/>
            <person name="Jones I.B."/>
            <person name="McGettigan J.A."/>
            <person name="Micheletti S.J."/>
            <person name="Nasrallah M.E."/>
            <person name="Ortiz D."/>
            <person name="Piller C.R."/>
            <person name="Privatt S.R."/>
            <person name="Schneider S.L."/>
            <person name="Sharp S."/>
            <person name="Smith T.C."/>
            <person name="Stanton J.D."/>
            <person name="Ullery H.E."/>
            <person name="Wilson R.J."/>
            <person name="Serrano M.G."/>
            <person name="Buck G."/>
            <person name="Lee V."/>
            <person name="Wang Y."/>
            <person name="Carvalho R."/>
            <person name="Voegtly L."/>
            <person name="Shi R."/>
            <person name="Duckworth R."/>
            <person name="Johnson A."/>
            <person name="Loviza R."/>
            <person name="Walstead R."/>
            <person name="Shah Z."/>
            <person name="Kiflezghi M."/>
            <person name="Wade K."/>
            <person name="Ball S.L."/>
            <person name="Bradley K.W."/>
            <person name="Asai D.J."/>
            <person name="Bowman C.A."/>
            <person name="Russell D.A."/>
            <person name="Pope W.H."/>
            <person name="Jacobs-Sera D."/>
            <person name="Hendrix R.W."/>
            <person name="Hatfull G.F."/>
        </authorList>
    </citation>
    <scope>NUCLEOTIDE SEQUENCE [LARGE SCALE GENOMIC DNA]</scope>
    <source>
        <strain evidence="6 7">DSM 27710</strain>
    </source>
</reference>
<evidence type="ECO:0000259" key="4">
    <source>
        <dbReference type="Pfam" id="PF04972"/>
    </source>
</evidence>
<evidence type="ECO:0000313" key="6">
    <source>
        <dbReference type="EMBL" id="AKU91526.1"/>
    </source>
</evidence>
<dbReference type="Pfam" id="PF00263">
    <property type="entry name" value="Secretin"/>
    <property type="match status" value="1"/>
</dbReference>
<dbReference type="Pfam" id="PF13629">
    <property type="entry name" value="T2SS-T3SS_pil_N"/>
    <property type="match status" value="1"/>
</dbReference>